<dbReference type="AlphaFoldDB" id="A0A0B6Z1R7"/>
<feature type="non-terminal residue" evidence="1">
    <location>
        <position position="78"/>
    </location>
</feature>
<reference evidence="1" key="1">
    <citation type="submission" date="2014-12" db="EMBL/GenBank/DDBJ databases">
        <title>Insight into the proteome of Arion vulgaris.</title>
        <authorList>
            <person name="Aradska J."/>
            <person name="Bulat T."/>
            <person name="Smidak R."/>
            <person name="Sarate P."/>
            <person name="Gangsoo J."/>
            <person name="Sialana F."/>
            <person name="Bilban M."/>
            <person name="Lubec G."/>
        </authorList>
    </citation>
    <scope>NUCLEOTIDE SEQUENCE</scope>
    <source>
        <tissue evidence="1">Skin</tissue>
    </source>
</reference>
<protein>
    <submittedName>
        <fullName evidence="1">Uncharacterized protein</fullName>
    </submittedName>
</protein>
<accession>A0A0B6Z1R7</accession>
<name>A0A0B6Z1R7_9EUPU</name>
<feature type="non-terminal residue" evidence="1">
    <location>
        <position position="1"/>
    </location>
</feature>
<gene>
    <name evidence="1" type="primary">ORF42839</name>
</gene>
<dbReference type="EMBL" id="HACG01014780">
    <property type="protein sequence ID" value="CEK61645.1"/>
    <property type="molecule type" value="Transcribed_RNA"/>
</dbReference>
<evidence type="ECO:0000313" key="1">
    <source>
        <dbReference type="EMBL" id="CEK61645.1"/>
    </source>
</evidence>
<organism evidence="1">
    <name type="scientific">Arion vulgaris</name>
    <dbReference type="NCBI Taxonomy" id="1028688"/>
    <lineage>
        <taxon>Eukaryota</taxon>
        <taxon>Metazoa</taxon>
        <taxon>Spiralia</taxon>
        <taxon>Lophotrochozoa</taxon>
        <taxon>Mollusca</taxon>
        <taxon>Gastropoda</taxon>
        <taxon>Heterobranchia</taxon>
        <taxon>Euthyneura</taxon>
        <taxon>Panpulmonata</taxon>
        <taxon>Eupulmonata</taxon>
        <taxon>Stylommatophora</taxon>
        <taxon>Helicina</taxon>
        <taxon>Arionoidea</taxon>
        <taxon>Arionidae</taxon>
        <taxon>Arion</taxon>
    </lineage>
</organism>
<proteinExistence type="predicted"/>
<sequence length="78" mass="8762">SELLRYPGMLTACLTENNEGEYPSQIAARKGYTLLEADLLQFVEVHGRDSELRLQAYTPLAGTYVRPKLLMSSLKNSE</sequence>